<accession>A0A9D2H229</accession>
<sequence length="86" mass="9835">MEEEVRNAILKVALGCSVEEVTEEYGVTDGELTLVKRRETRKDIPPDLKAVRLLMEGQDFAGMSDEELEQEKKRLIARLKEEQDEG</sequence>
<organism evidence="1 2">
    <name type="scientific">Candidatus Gallimonas gallistercoris</name>
    <dbReference type="NCBI Taxonomy" id="2838602"/>
    <lineage>
        <taxon>Bacteria</taxon>
        <taxon>Bacillati</taxon>
        <taxon>Bacillota</taxon>
        <taxon>Clostridia</taxon>
        <taxon>Candidatus Gallimonas</taxon>
    </lineage>
</organism>
<gene>
    <name evidence="1" type="ORF">H9797_00595</name>
</gene>
<dbReference type="AlphaFoldDB" id="A0A9D2H229"/>
<evidence type="ECO:0000313" key="2">
    <source>
        <dbReference type="Proteomes" id="UP000824221"/>
    </source>
</evidence>
<protein>
    <submittedName>
        <fullName evidence="1">Uncharacterized protein</fullName>
    </submittedName>
</protein>
<comment type="caution">
    <text evidence="1">The sequence shown here is derived from an EMBL/GenBank/DDBJ whole genome shotgun (WGS) entry which is preliminary data.</text>
</comment>
<name>A0A9D2H229_9FIRM</name>
<reference evidence="1" key="2">
    <citation type="submission" date="2021-04" db="EMBL/GenBank/DDBJ databases">
        <authorList>
            <person name="Gilroy R."/>
        </authorList>
    </citation>
    <scope>NUCLEOTIDE SEQUENCE</scope>
    <source>
        <strain evidence="1">CHK156-179</strain>
    </source>
</reference>
<proteinExistence type="predicted"/>
<reference evidence="1" key="1">
    <citation type="journal article" date="2021" name="PeerJ">
        <title>Extensive microbial diversity within the chicken gut microbiome revealed by metagenomics and culture.</title>
        <authorList>
            <person name="Gilroy R."/>
            <person name="Ravi A."/>
            <person name="Getino M."/>
            <person name="Pursley I."/>
            <person name="Horton D.L."/>
            <person name="Alikhan N.F."/>
            <person name="Baker D."/>
            <person name="Gharbi K."/>
            <person name="Hall N."/>
            <person name="Watson M."/>
            <person name="Adriaenssens E.M."/>
            <person name="Foster-Nyarko E."/>
            <person name="Jarju S."/>
            <person name="Secka A."/>
            <person name="Antonio M."/>
            <person name="Oren A."/>
            <person name="Chaudhuri R.R."/>
            <person name="La Ragione R."/>
            <person name="Hildebrand F."/>
            <person name="Pallen M.J."/>
        </authorList>
    </citation>
    <scope>NUCLEOTIDE SEQUENCE</scope>
    <source>
        <strain evidence="1">CHK156-179</strain>
    </source>
</reference>
<dbReference type="Proteomes" id="UP000824221">
    <property type="component" value="Unassembled WGS sequence"/>
</dbReference>
<evidence type="ECO:0000313" key="1">
    <source>
        <dbReference type="EMBL" id="HJA01865.1"/>
    </source>
</evidence>
<dbReference type="EMBL" id="DXAJ01000014">
    <property type="protein sequence ID" value="HJA01865.1"/>
    <property type="molecule type" value="Genomic_DNA"/>
</dbReference>